<dbReference type="Proteomes" id="UP000677228">
    <property type="component" value="Unassembled WGS sequence"/>
</dbReference>
<comment type="caution">
    <text evidence="1">The sequence shown here is derived from an EMBL/GenBank/DDBJ whole genome shotgun (WGS) entry which is preliminary data.</text>
</comment>
<dbReference type="InterPro" id="IPR025048">
    <property type="entry name" value="DUF3987"/>
</dbReference>
<reference evidence="1" key="1">
    <citation type="submission" date="2021-02" db="EMBL/GenBank/DDBJ databases">
        <authorList>
            <person name="Nowell W R."/>
        </authorList>
    </citation>
    <scope>NUCLEOTIDE SEQUENCE</scope>
</reference>
<evidence type="ECO:0000313" key="1">
    <source>
        <dbReference type="EMBL" id="CAF1421705.1"/>
    </source>
</evidence>
<dbReference type="EMBL" id="CAJOBA010049298">
    <property type="protein sequence ID" value="CAF4222269.1"/>
    <property type="molecule type" value="Genomic_DNA"/>
</dbReference>
<dbReference type="Pfam" id="PF13148">
    <property type="entry name" value="DUF3987"/>
    <property type="match status" value="1"/>
</dbReference>
<evidence type="ECO:0000313" key="2">
    <source>
        <dbReference type="EMBL" id="CAF4222269.1"/>
    </source>
</evidence>
<dbReference type="EMBL" id="CAJNOK010027536">
    <property type="protein sequence ID" value="CAF1421705.1"/>
    <property type="molecule type" value="Genomic_DNA"/>
</dbReference>
<feature type="non-terminal residue" evidence="1">
    <location>
        <position position="1"/>
    </location>
</feature>
<organism evidence="1 3">
    <name type="scientific">Didymodactylos carnosus</name>
    <dbReference type="NCBI Taxonomy" id="1234261"/>
    <lineage>
        <taxon>Eukaryota</taxon>
        <taxon>Metazoa</taxon>
        <taxon>Spiralia</taxon>
        <taxon>Gnathifera</taxon>
        <taxon>Rotifera</taxon>
        <taxon>Eurotatoria</taxon>
        <taxon>Bdelloidea</taxon>
        <taxon>Philodinida</taxon>
        <taxon>Philodinidae</taxon>
        <taxon>Didymodactylos</taxon>
    </lineage>
</organism>
<name>A0A8S2FCG4_9BILA</name>
<gene>
    <name evidence="1" type="ORF">OVA965_LOCUS33717</name>
    <name evidence="2" type="ORF">TMI583_LOCUS34614</name>
</gene>
<sequence>MANKAGGKYGRILQENIKAAAQTKLDLDLVLNQNEASIFDRYKEVGGDIAILFYGMLPLLSHFAQSSTYASMFKQLKPLNLYSIVIGPPGCGKSPNFKYLLTAATTVTKMFRHDYMKNIPSGGANTQSGNSVTNSPNGLALLKSLATGNVCLVNDEIDGVFGKWGIYNEKSTEEIPLLCASFDGIEGLSRSTSRTTIEINGAKLSVLGGTTGTHLANVLQRWSNWNGQDGLFSRMIFLPVWYKQATRPNHEKFYPDGAGIPSFTHVFIVCHLLGSIEYHFDISGSLSILYQT</sequence>
<dbReference type="Proteomes" id="UP000682733">
    <property type="component" value="Unassembled WGS sequence"/>
</dbReference>
<evidence type="ECO:0000313" key="3">
    <source>
        <dbReference type="Proteomes" id="UP000677228"/>
    </source>
</evidence>
<proteinExistence type="predicted"/>
<protein>
    <submittedName>
        <fullName evidence="1">Uncharacterized protein</fullName>
    </submittedName>
</protein>
<accession>A0A8S2FCG4</accession>
<dbReference type="AlphaFoldDB" id="A0A8S2FCG4"/>